<dbReference type="EMBL" id="CAKMRJ010003334">
    <property type="protein sequence ID" value="CAH1430281.1"/>
    <property type="molecule type" value="Genomic_DNA"/>
</dbReference>
<evidence type="ECO:0000313" key="1">
    <source>
        <dbReference type="EMBL" id="CAH1430281.1"/>
    </source>
</evidence>
<proteinExistence type="predicted"/>
<dbReference type="Proteomes" id="UP001157418">
    <property type="component" value="Unassembled WGS sequence"/>
</dbReference>
<evidence type="ECO:0000313" key="2">
    <source>
        <dbReference type="Proteomes" id="UP001157418"/>
    </source>
</evidence>
<gene>
    <name evidence="1" type="ORF">LVIROSA_LOCUS17074</name>
</gene>
<name>A0AAU9MTA3_9ASTR</name>
<sequence>MLSNCLYKCLAYILVFGSITLKYQSDALYWISRFNNILKNIHEREDQENVFDELICLEKDGSLLKVQVDELLLVDVELKKACCRVKAWKVLRSKMPLESIQQVMDVASELQIGNEKVSDVLARAVCLEEKAKHVLACEVQMSEYEDVLRMSEDLCALVPSVDGVKGALLMAKSWLIKSKPYLVTDLSVMSDANSLLKVDDLNKELVLKSKLLKMCLEERSLLEDITKMESIMKAEYSLRFDSLVIPKLQETCAILQWCFIALNFHAVDPTLKEVLTLLEDAEKHHVAYASRPFWRSLVDGMNWLKKALEILGPCNDIKRFDLSDVKETLRQYKMIKISFSLIVDRLLDAVKRHNVWVEEVKSFFNCSSGDRSWSLLLQLERELEALMLSVVRRWRWLHLKYKR</sequence>
<organism evidence="1 2">
    <name type="scientific">Lactuca virosa</name>
    <dbReference type="NCBI Taxonomy" id="75947"/>
    <lineage>
        <taxon>Eukaryota</taxon>
        <taxon>Viridiplantae</taxon>
        <taxon>Streptophyta</taxon>
        <taxon>Embryophyta</taxon>
        <taxon>Tracheophyta</taxon>
        <taxon>Spermatophyta</taxon>
        <taxon>Magnoliopsida</taxon>
        <taxon>eudicotyledons</taxon>
        <taxon>Gunneridae</taxon>
        <taxon>Pentapetalae</taxon>
        <taxon>asterids</taxon>
        <taxon>campanulids</taxon>
        <taxon>Asterales</taxon>
        <taxon>Asteraceae</taxon>
        <taxon>Cichorioideae</taxon>
        <taxon>Cichorieae</taxon>
        <taxon>Lactucinae</taxon>
        <taxon>Lactuca</taxon>
    </lineage>
</organism>
<evidence type="ECO:0008006" key="3">
    <source>
        <dbReference type="Google" id="ProtNLM"/>
    </source>
</evidence>
<dbReference type="AlphaFoldDB" id="A0AAU9MTA3"/>
<comment type="caution">
    <text evidence="1">The sequence shown here is derived from an EMBL/GenBank/DDBJ whole genome shotgun (WGS) entry which is preliminary data.</text>
</comment>
<keyword evidence="2" id="KW-1185">Reference proteome</keyword>
<protein>
    <recommendedName>
        <fullName evidence="3">Lysine-specific demethylase-like domain-containing protein</fullName>
    </recommendedName>
</protein>
<reference evidence="1 2" key="1">
    <citation type="submission" date="2022-01" db="EMBL/GenBank/DDBJ databases">
        <authorList>
            <person name="Xiong W."/>
            <person name="Schranz E."/>
        </authorList>
    </citation>
    <scope>NUCLEOTIDE SEQUENCE [LARGE SCALE GENOMIC DNA]</scope>
</reference>
<accession>A0AAU9MTA3</accession>